<name>U4KKU6_ALTPJ</name>
<dbReference type="RefSeq" id="WP_026658954.1">
    <property type="nucleotide sequence ID" value="NC_022538.1"/>
</dbReference>
<sequence length="63" mass="7332">MNKDAKKLAVIKEALDKRLRELYKEARTEICKEAQTLEYIMCLVEADPDNEEYATSCLIKMYG</sequence>
<dbReference type="Proteomes" id="UP000032740">
    <property type="component" value="Chromosome"/>
</dbReference>
<dbReference type="EMBL" id="FO681347">
    <property type="protein sequence ID" value="CCV64322.1"/>
    <property type="molecule type" value="Genomic_DNA"/>
</dbReference>
<gene>
    <name evidence="1" type="ORF">BN85407450</name>
</gene>
<protein>
    <submittedName>
        <fullName evidence="1">Uncharacterized protein</fullName>
    </submittedName>
</protein>
<accession>U4KKU6</accession>
<dbReference type="KEGG" id="apal:BN85407450"/>
<proteinExistence type="predicted"/>
<organism evidence="1 2">
    <name type="scientific">Alteracholeplasma palmae (strain ATCC 49389 / J233)</name>
    <name type="common">Acholeplasma palmae</name>
    <dbReference type="NCBI Taxonomy" id="1318466"/>
    <lineage>
        <taxon>Bacteria</taxon>
        <taxon>Bacillati</taxon>
        <taxon>Mycoplasmatota</taxon>
        <taxon>Mollicutes</taxon>
        <taxon>Acholeplasmatales</taxon>
        <taxon>Acholeplasmataceae</taxon>
        <taxon>Acholeplasma</taxon>
    </lineage>
</organism>
<dbReference type="HOGENOM" id="CLU_2875346_0_0_14"/>
<reference evidence="1 2" key="1">
    <citation type="journal article" date="2013" name="J. Mol. Microbiol. Biotechnol.">
        <title>Analysis of the Complete Genomes of Acholeplasma brassicae , A. palmae and A. laidlawii and Their Comparison to the Obligate Parasites from ' Candidatus Phytoplasma'.</title>
        <authorList>
            <person name="Kube M."/>
            <person name="Siewert C."/>
            <person name="Migdoll A.M."/>
            <person name="Duduk B."/>
            <person name="Holz S."/>
            <person name="Rabus R."/>
            <person name="Seemuller E."/>
            <person name="Mitrovic J."/>
            <person name="Muller I."/>
            <person name="Buttner C."/>
            <person name="Reinhardt R."/>
        </authorList>
    </citation>
    <scope>NUCLEOTIDE SEQUENCE [LARGE SCALE GENOMIC DNA]</scope>
    <source>
        <strain evidence="1 2">J233</strain>
    </source>
</reference>
<keyword evidence="2" id="KW-1185">Reference proteome</keyword>
<evidence type="ECO:0000313" key="2">
    <source>
        <dbReference type="Proteomes" id="UP000032740"/>
    </source>
</evidence>
<dbReference type="STRING" id="1318466.BN85407450"/>
<evidence type="ECO:0000313" key="1">
    <source>
        <dbReference type="EMBL" id="CCV64322.1"/>
    </source>
</evidence>
<dbReference type="AlphaFoldDB" id="U4KKU6"/>